<dbReference type="EMBL" id="SIRT01000008">
    <property type="protein sequence ID" value="TBN03014.1"/>
    <property type="molecule type" value="Genomic_DNA"/>
</dbReference>
<name>A0A4Q9FCW5_9FLAO</name>
<dbReference type="Proteomes" id="UP000291142">
    <property type="component" value="Unassembled WGS sequence"/>
</dbReference>
<sequence>MSQENNYRLLDSAIASIDIDAERAWRFLDSIPEPVPKSLKGRVAEYYSTKALVHDEYNQYSKFHQSNILALKYAVEEENFCIAGQASLDLHTDKYLVAEDTTDSRYLDQAKKYFEKCDDKYLALQIEEMQSYYKSLDGKFEESNAIILDKIDYYKSISNEVGYYYMFANYLLASNYLQLKNLEKAHKYFNELKALKNNPSILPYNQKSFLASLDMYFAETYYEKSIMDSTFHYLQSASRNSKYMAGDVLQDYYKLSASAYKEANDLEKFTIYIDSLVNYEDKLFINNVDASFDINKNLLDAESELHDQKKDKALVIRIVFFLLGLVIVVSLIYLFLYGKHRSKLKTIKKKATDLSYLKSNNEQLAVKIHGLEEYIKNLKKEVRDIASVKCLDHQKLKIKELYTNLHVNSSTILDKGDSHLELINDLNIDFFKKINSLYPELNKSEVIICYYVLMGFSNKEISVFLNTTIRSVESRRYRISKKIDFDKKETTLVEHLRKTFKETLHSAI</sequence>
<evidence type="ECO:0008006" key="4">
    <source>
        <dbReference type="Google" id="ProtNLM"/>
    </source>
</evidence>
<evidence type="ECO:0000256" key="1">
    <source>
        <dbReference type="SAM" id="Phobius"/>
    </source>
</evidence>
<organism evidence="2 3">
    <name type="scientific">Hyunsoonleella flava</name>
    <dbReference type="NCBI Taxonomy" id="2527939"/>
    <lineage>
        <taxon>Bacteria</taxon>
        <taxon>Pseudomonadati</taxon>
        <taxon>Bacteroidota</taxon>
        <taxon>Flavobacteriia</taxon>
        <taxon>Flavobacteriales</taxon>
        <taxon>Flavobacteriaceae</taxon>
    </lineage>
</organism>
<keyword evidence="3" id="KW-1185">Reference proteome</keyword>
<protein>
    <recommendedName>
        <fullName evidence="4">HTH luxR-type domain-containing protein</fullName>
    </recommendedName>
</protein>
<keyword evidence="1" id="KW-0812">Transmembrane</keyword>
<dbReference type="GO" id="GO:0006355">
    <property type="term" value="P:regulation of DNA-templated transcription"/>
    <property type="evidence" value="ECO:0007669"/>
    <property type="project" value="InterPro"/>
</dbReference>
<comment type="caution">
    <text evidence="2">The sequence shown here is derived from an EMBL/GenBank/DDBJ whole genome shotgun (WGS) entry which is preliminary data.</text>
</comment>
<gene>
    <name evidence="2" type="ORF">EYD45_10700</name>
</gene>
<feature type="transmembrane region" description="Helical" evidence="1">
    <location>
        <begin position="314"/>
        <end position="336"/>
    </location>
</feature>
<dbReference type="OrthoDB" id="1454352at2"/>
<evidence type="ECO:0000313" key="2">
    <source>
        <dbReference type="EMBL" id="TBN03014.1"/>
    </source>
</evidence>
<dbReference type="AlphaFoldDB" id="A0A4Q9FCW5"/>
<dbReference type="RefSeq" id="WP_130964545.1">
    <property type="nucleotide sequence ID" value="NZ_SIRT01000008.1"/>
</dbReference>
<dbReference type="SUPFAM" id="SSF46894">
    <property type="entry name" value="C-terminal effector domain of the bipartite response regulators"/>
    <property type="match status" value="1"/>
</dbReference>
<evidence type="ECO:0000313" key="3">
    <source>
        <dbReference type="Proteomes" id="UP000291142"/>
    </source>
</evidence>
<proteinExistence type="predicted"/>
<reference evidence="2 3" key="1">
    <citation type="submission" date="2019-02" db="EMBL/GenBank/DDBJ databases">
        <title>Hyunsoonleella sp., isolated from marine sediment.</title>
        <authorList>
            <person name="Liu B.-T."/>
        </authorList>
    </citation>
    <scope>NUCLEOTIDE SEQUENCE [LARGE SCALE GENOMIC DNA]</scope>
    <source>
        <strain evidence="2 3">T58</strain>
    </source>
</reference>
<keyword evidence="1" id="KW-1133">Transmembrane helix</keyword>
<dbReference type="GO" id="GO:0003677">
    <property type="term" value="F:DNA binding"/>
    <property type="evidence" value="ECO:0007669"/>
    <property type="project" value="InterPro"/>
</dbReference>
<dbReference type="InterPro" id="IPR016032">
    <property type="entry name" value="Sig_transdc_resp-reg_C-effctor"/>
</dbReference>
<keyword evidence="1" id="KW-0472">Membrane</keyword>
<accession>A0A4Q9FCW5</accession>